<keyword evidence="11" id="KW-1185">Reference proteome</keyword>
<sequence length="423" mass="45043">MSNEAAASFEELMVAIQGVLRLAGNSSELQEAVMDVARLANTCVQEKNKQIDELRAMLVTLRARALYDYTGRDEEELSFKAGDVIEVLDAQSDNQWYYGRLDGKHGVVPITYVTLFQVPVEMSAPAAQPADSLAVSDADSSTPAARKSWFESVRGVVSDIGSVFAMSGEADDEPAPLDISGPTDFKRVSHIGIDADGTYSLENIPDEWRDKFRHLGIGDEYLEHPEHAQFVMDYVMNQEVKLAEEAAASDNAAPSSESVPTPTDANDDAAVSPAPAPANAATPPAANPPPPPPPPPPPSNFNKSPAGAIVRAPPAASPTVTAGRSGMLGDIRSFSKTKLKAAKPVDITTIPKEETADMHSAFLKAFHDKFALVSSADIDEHGGWSDDDDDNGESAQPSSSSAAPAMPSKPKLMPKPKPMPKQP</sequence>
<feature type="compositionally biased region" description="Pro residues" evidence="7">
    <location>
        <begin position="413"/>
        <end position="423"/>
    </location>
</feature>
<dbReference type="InterPro" id="IPR011026">
    <property type="entry name" value="WAS_C"/>
</dbReference>
<gene>
    <name evidence="10" type="ORF">AMSG_06706</name>
</gene>
<keyword evidence="5" id="KW-0206">Cytoskeleton</keyword>
<dbReference type="InterPro" id="IPR050670">
    <property type="entry name" value="STAM"/>
</dbReference>
<dbReference type="PANTHER" id="PTHR45929:SF7">
    <property type="entry name" value="LAS SEVENTEEN-BINDING PROTEIN 1"/>
    <property type="match status" value="1"/>
</dbReference>
<dbReference type="OrthoDB" id="10255964at2759"/>
<evidence type="ECO:0000259" key="8">
    <source>
        <dbReference type="PROSITE" id="PS50002"/>
    </source>
</evidence>
<dbReference type="Gene3D" id="3.90.810.10">
    <property type="entry name" value="CRIB domain"/>
    <property type="match status" value="1"/>
</dbReference>
<feature type="compositionally biased region" description="Low complexity" evidence="7">
    <location>
        <begin position="394"/>
        <end position="411"/>
    </location>
</feature>
<feature type="domain" description="SH3" evidence="8">
    <location>
        <begin position="58"/>
        <end position="118"/>
    </location>
</feature>
<dbReference type="PANTHER" id="PTHR45929">
    <property type="entry name" value="JAK PATHWAY SIGNAL TRANSDUCTION ADAPTOR MOLECULE"/>
    <property type="match status" value="1"/>
</dbReference>
<evidence type="ECO:0000256" key="4">
    <source>
        <dbReference type="ARBA" id="ARBA00022553"/>
    </source>
</evidence>
<dbReference type="SUPFAM" id="SSF50044">
    <property type="entry name" value="SH3-domain"/>
    <property type="match status" value="1"/>
</dbReference>
<evidence type="ECO:0000256" key="6">
    <source>
        <dbReference type="PROSITE-ProRule" id="PRU00192"/>
    </source>
</evidence>
<feature type="compositionally biased region" description="Pro residues" evidence="7">
    <location>
        <begin position="285"/>
        <end position="299"/>
    </location>
</feature>
<dbReference type="PROSITE" id="PS50108">
    <property type="entry name" value="CRIB"/>
    <property type="match status" value="1"/>
</dbReference>
<dbReference type="Gene3D" id="2.30.30.40">
    <property type="entry name" value="SH3 Domains"/>
    <property type="match status" value="1"/>
</dbReference>
<proteinExistence type="predicted"/>
<feature type="region of interest" description="Disordered" evidence="7">
    <location>
        <begin position="379"/>
        <end position="423"/>
    </location>
</feature>
<dbReference type="SMART" id="SM00326">
    <property type="entry name" value="SH3"/>
    <property type="match status" value="1"/>
</dbReference>
<dbReference type="GeneID" id="25565796"/>
<dbReference type="Proteomes" id="UP000054408">
    <property type="component" value="Unassembled WGS sequence"/>
</dbReference>
<dbReference type="Pfam" id="PF00786">
    <property type="entry name" value="PBD"/>
    <property type="match status" value="1"/>
</dbReference>
<dbReference type="FunFam" id="2.30.30.40:FF:000072">
    <property type="entry name" value="Unconventional Myosin IB"/>
    <property type="match status" value="1"/>
</dbReference>
<evidence type="ECO:0000256" key="1">
    <source>
        <dbReference type="ARBA" id="ARBA00004245"/>
    </source>
</evidence>
<comment type="subcellular location">
    <subcellularLocation>
        <location evidence="1">Cytoplasm</location>
        <location evidence="1">Cytoskeleton</location>
    </subcellularLocation>
</comment>
<dbReference type="Pfam" id="PF00018">
    <property type="entry name" value="SH3_1"/>
    <property type="match status" value="1"/>
</dbReference>
<evidence type="ECO:0000256" key="5">
    <source>
        <dbReference type="ARBA" id="ARBA00023212"/>
    </source>
</evidence>
<evidence type="ECO:0000256" key="7">
    <source>
        <dbReference type="SAM" id="MobiDB-lite"/>
    </source>
</evidence>
<dbReference type="PRINTS" id="PR00452">
    <property type="entry name" value="SH3DOMAIN"/>
</dbReference>
<dbReference type="GO" id="GO:0007015">
    <property type="term" value="P:actin filament organization"/>
    <property type="evidence" value="ECO:0007669"/>
    <property type="project" value="InterPro"/>
</dbReference>
<keyword evidence="3" id="KW-0963">Cytoplasm</keyword>
<feature type="domain" description="CRIB" evidence="9">
    <location>
        <begin position="179"/>
        <end position="192"/>
    </location>
</feature>
<dbReference type="RefSeq" id="XP_013756760.1">
    <property type="nucleotide sequence ID" value="XM_013901306.1"/>
</dbReference>
<dbReference type="InterPro" id="IPR000095">
    <property type="entry name" value="CRIB_dom"/>
</dbReference>
<dbReference type="CDD" id="cd00132">
    <property type="entry name" value="CRIB"/>
    <property type="match status" value="1"/>
</dbReference>
<dbReference type="CDD" id="cd00174">
    <property type="entry name" value="SH3"/>
    <property type="match status" value="1"/>
</dbReference>
<keyword evidence="2 6" id="KW-0728">SH3 domain</keyword>
<dbReference type="PROSITE" id="PS50002">
    <property type="entry name" value="SH3"/>
    <property type="match status" value="1"/>
</dbReference>
<dbReference type="SMART" id="SM00285">
    <property type="entry name" value="PBD"/>
    <property type="match status" value="1"/>
</dbReference>
<dbReference type="InterPro" id="IPR036936">
    <property type="entry name" value="CRIB_dom_sf"/>
</dbReference>
<feature type="compositionally biased region" description="Low complexity" evidence="7">
    <location>
        <begin position="246"/>
        <end position="258"/>
    </location>
</feature>
<dbReference type="InterPro" id="IPR001452">
    <property type="entry name" value="SH3_domain"/>
</dbReference>
<dbReference type="SUPFAM" id="SSF47912">
    <property type="entry name" value="Wiscott-Aldrich syndrome protein, WASP, C-terminal domain"/>
    <property type="match status" value="1"/>
</dbReference>
<evidence type="ECO:0000313" key="10">
    <source>
        <dbReference type="EMBL" id="KNC50804.1"/>
    </source>
</evidence>
<accession>A0A0L0DET4</accession>
<keyword evidence="4" id="KW-0597">Phosphoprotein</keyword>
<protein>
    <submittedName>
        <fullName evidence="10">Uncharacterized protein</fullName>
    </submittedName>
</protein>
<dbReference type="GO" id="GO:0005856">
    <property type="term" value="C:cytoskeleton"/>
    <property type="evidence" value="ECO:0007669"/>
    <property type="project" value="UniProtKB-SubCell"/>
</dbReference>
<dbReference type="InterPro" id="IPR036028">
    <property type="entry name" value="SH3-like_dom_sf"/>
</dbReference>
<dbReference type="AlphaFoldDB" id="A0A0L0DET4"/>
<dbReference type="EMBL" id="GL349462">
    <property type="protein sequence ID" value="KNC50804.1"/>
    <property type="molecule type" value="Genomic_DNA"/>
</dbReference>
<feature type="compositionally biased region" description="Low complexity" evidence="7">
    <location>
        <begin position="268"/>
        <end position="284"/>
    </location>
</feature>
<dbReference type="STRING" id="461836.A0A0L0DET4"/>
<feature type="region of interest" description="Disordered" evidence="7">
    <location>
        <begin position="246"/>
        <end position="327"/>
    </location>
</feature>
<evidence type="ECO:0000256" key="3">
    <source>
        <dbReference type="ARBA" id="ARBA00022490"/>
    </source>
</evidence>
<dbReference type="eggNOG" id="KOG4225">
    <property type="taxonomic scope" value="Eukaryota"/>
</dbReference>
<evidence type="ECO:0000259" key="9">
    <source>
        <dbReference type="PROSITE" id="PS50108"/>
    </source>
</evidence>
<evidence type="ECO:0000313" key="11">
    <source>
        <dbReference type="Proteomes" id="UP000054408"/>
    </source>
</evidence>
<organism evidence="10 11">
    <name type="scientific">Thecamonas trahens ATCC 50062</name>
    <dbReference type="NCBI Taxonomy" id="461836"/>
    <lineage>
        <taxon>Eukaryota</taxon>
        <taxon>Apusozoa</taxon>
        <taxon>Apusomonadida</taxon>
        <taxon>Apusomonadidae</taxon>
        <taxon>Thecamonas</taxon>
    </lineage>
</organism>
<name>A0A0L0DET4_THETB</name>
<evidence type="ECO:0000256" key="2">
    <source>
        <dbReference type="ARBA" id="ARBA00022443"/>
    </source>
</evidence>
<reference evidence="10 11" key="1">
    <citation type="submission" date="2010-05" db="EMBL/GenBank/DDBJ databases">
        <title>The Genome Sequence of Thecamonas trahens ATCC 50062.</title>
        <authorList>
            <consortium name="The Broad Institute Genome Sequencing Platform"/>
            <person name="Russ C."/>
            <person name="Cuomo C."/>
            <person name="Shea T."/>
            <person name="Young S.K."/>
            <person name="Zeng Q."/>
            <person name="Koehrsen M."/>
            <person name="Haas B."/>
            <person name="Borodovsky M."/>
            <person name="Guigo R."/>
            <person name="Alvarado L."/>
            <person name="Berlin A."/>
            <person name="Bochicchio J."/>
            <person name="Borenstein D."/>
            <person name="Chapman S."/>
            <person name="Chen Z."/>
            <person name="Freedman E."/>
            <person name="Gellesch M."/>
            <person name="Goldberg J."/>
            <person name="Griggs A."/>
            <person name="Gujja S."/>
            <person name="Heilman E."/>
            <person name="Heiman D."/>
            <person name="Hepburn T."/>
            <person name="Howarth C."/>
            <person name="Jen D."/>
            <person name="Larson L."/>
            <person name="Mehta T."/>
            <person name="Park D."/>
            <person name="Pearson M."/>
            <person name="Roberts A."/>
            <person name="Saif S."/>
            <person name="Shenoy N."/>
            <person name="Sisk P."/>
            <person name="Stolte C."/>
            <person name="Sykes S."/>
            <person name="Thomson T."/>
            <person name="Walk T."/>
            <person name="White J."/>
            <person name="Yandava C."/>
            <person name="Burger G."/>
            <person name="Gray M.W."/>
            <person name="Holland P.W.H."/>
            <person name="King N."/>
            <person name="Lang F.B.F."/>
            <person name="Roger A.J."/>
            <person name="Ruiz-Trillo I."/>
            <person name="Lander E."/>
            <person name="Nusbaum C."/>
        </authorList>
    </citation>
    <scope>NUCLEOTIDE SEQUENCE [LARGE SCALE GENOMIC DNA]</scope>
    <source>
        <strain evidence="10 11">ATCC 50062</strain>
    </source>
</reference>